<sequence length="115" mass="12483">MQVEDPDFDAGLANPLLVVSDLKSLTSSPEELLMVCASPNGMHTDVTFESATKEAAEYMINQMPEGETSPEATAWLKKQLPTLPNQEDSSCSGIFMQVDDNPVFHDSLPARLGLV</sequence>
<dbReference type="AlphaFoldDB" id="A0A0R2GX55"/>
<evidence type="ECO:0000313" key="1">
    <source>
        <dbReference type="EMBL" id="KRN43942.1"/>
    </source>
</evidence>
<keyword evidence="2" id="KW-1185">Reference proteome</keyword>
<evidence type="ECO:0000313" key="2">
    <source>
        <dbReference type="Proteomes" id="UP000051639"/>
    </source>
</evidence>
<organism evidence="1 2">
    <name type="scientific">Limosilactobacillus ingluviei</name>
    <dbReference type="NCBI Taxonomy" id="148604"/>
    <lineage>
        <taxon>Bacteria</taxon>
        <taxon>Bacillati</taxon>
        <taxon>Bacillota</taxon>
        <taxon>Bacilli</taxon>
        <taxon>Lactobacillales</taxon>
        <taxon>Lactobacillaceae</taxon>
        <taxon>Limosilactobacillus</taxon>
    </lineage>
</organism>
<dbReference type="Proteomes" id="UP000051639">
    <property type="component" value="Unassembled WGS sequence"/>
</dbReference>
<protein>
    <submittedName>
        <fullName evidence="1">Uncharacterized protein</fullName>
    </submittedName>
</protein>
<comment type="caution">
    <text evidence="1">The sequence shown here is derived from an EMBL/GenBank/DDBJ whole genome shotgun (WGS) entry which is preliminary data.</text>
</comment>
<accession>A0A0R2GX55</accession>
<dbReference type="EMBL" id="JQBA01000027">
    <property type="protein sequence ID" value="KRN43942.1"/>
    <property type="molecule type" value="Genomic_DNA"/>
</dbReference>
<proteinExistence type="predicted"/>
<dbReference type="PATRIC" id="fig|148604.4.peg.1011"/>
<gene>
    <name evidence="1" type="ORF">IV41_GL000977</name>
</gene>
<reference evidence="1 2" key="1">
    <citation type="journal article" date="2015" name="Genome Announc.">
        <title>Expanding the biotechnology potential of lactobacilli through comparative genomics of 213 strains and associated genera.</title>
        <authorList>
            <person name="Sun Z."/>
            <person name="Harris H.M."/>
            <person name="McCann A."/>
            <person name="Guo C."/>
            <person name="Argimon S."/>
            <person name="Zhang W."/>
            <person name="Yang X."/>
            <person name="Jeffery I.B."/>
            <person name="Cooney J.C."/>
            <person name="Kagawa T.F."/>
            <person name="Liu W."/>
            <person name="Song Y."/>
            <person name="Salvetti E."/>
            <person name="Wrobel A."/>
            <person name="Rasinkangas P."/>
            <person name="Parkhill J."/>
            <person name="Rea M.C."/>
            <person name="O'Sullivan O."/>
            <person name="Ritari J."/>
            <person name="Douillard F.P."/>
            <person name="Paul Ross R."/>
            <person name="Yang R."/>
            <person name="Briner A.E."/>
            <person name="Felis G.E."/>
            <person name="de Vos W.M."/>
            <person name="Barrangou R."/>
            <person name="Klaenhammer T.R."/>
            <person name="Caufield P.W."/>
            <person name="Cui Y."/>
            <person name="Zhang H."/>
            <person name="O'Toole P.W."/>
        </authorList>
    </citation>
    <scope>NUCLEOTIDE SEQUENCE [LARGE SCALE GENOMIC DNA]</scope>
    <source>
        <strain evidence="1 2">DSM 14792</strain>
    </source>
</reference>
<name>A0A0R2GX55_9LACO</name>